<proteinExistence type="predicted"/>
<dbReference type="InterPro" id="IPR013783">
    <property type="entry name" value="Ig-like_fold"/>
</dbReference>
<feature type="chain" id="PRO_5041898619" description="Ig-like domain-containing protein" evidence="1">
    <location>
        <begin position="27"/>
        <end position="2999"/>
    </location>
</feature>
<organism evidence="3 4">
    <name type="scientific">Treponema phagedenis</name>
    <dbReference type="NCBI Taxonomy" id="162"/>
    <lineage>
        <taxon>Bacteria</taxon>
        <taxon>Pseudomonadati</taxon>
        <taxon>Spirochaetota</taxon>
        <taxon>Spirochaetia</taxon>
        <taxon>Spirochaetales</taxon>
        <taxon>Treponemataceae</taxon>
        <taxon>Treponema</taxon>
    </lineage>
</organism>
<dbReference type="EMBL" id="CP042817">
    <property type="protein sequence ID" value="QEJ98340.1"/>
    <property type="molecule type" value="Genomic_DNA"/>
</dbReference>
<accession>A0AAE6M7Y1</accession>
<dbReference type="Pfam" id="PF12245">
    <property type="entry name" value="Big_3_2"/>
    <property type="match status" value="1"/>
</dbReference>
<reference evidence="3 4" key="1">
    <citation type="submission" date="2019-08" db="EMBL/GenBank/DDBJ databases">
        <authorList>
            <person name="Kuhnert P."/>
        </authorList>
    </citation>
    <scope>NUCLEOTIDE SEQUENCE [LARGE SCALE GENOMIC DNA]</scope>
    <source>
        <strain evidence="3 4">B36.5</strain>
    </source>
</reference>
<sequence length="2999" mass="326651">MKSHLKLKWKLLLLITLLSPVFFTCKGNVGLGSTIDITPPTVRIDSPEAAGAPARGSFVIKGKAEDDTQIKSVHVMLLDSNGGLKSSGHAELSDKSGASRSTAKDVREWWILFENKMEGGKHVLPDGEYTIKVDVVDESGKTATTTTKFTIDNTPPVLVLHRPSTVMSSETPDRYGKDLWLEGMSADDAGVSKIVMRAYADKEGTTLLAEKTLENVPPTVEIKVSSHNGSNNGNKKDDFYNTIYNKRGKNPVYCTIEIFDNAKQYTKEGASGEGNSTTSYYLYAPLYDEVFSLVNTNDIYRAFAGFNIAEDKGLDKGKIISLLSKDNATVSEAFKANGKEKGSFTLDPDASPEYELLGFQAVAEDAGVDSYNTIGKGSTITVQLSAGLDKAPLDKNSFVFCYMTKETYEKYRKDPALQSFGQTPESLFKDNSKKEIRDGIIQLDAKLTPQGTSYIATYTFKDKELKVNHPYVFIAAGREKKGRNERGNQLRMKTETAGNCIYGFKVAGLVDIEPPRILPEYPQEGVLFDPAKKISAIIFDASGIQEAKVHYRYGNGEEKEALLSPESGKANMYTAALPAADLKEGQYEVWFTAIDKAEPPNTNTGENSKITVMYDKAAPDIKNVYVNGTAIRNDDKLNVNLKNIRITGEVIESHGLEYLKIKGDGVPFSSSGDTYSFDRTLLLEDENHTIKIEARDKAGKVSSIEFTLCVDTTAPTLHNIKLAHQENAASGGSLTTDSSVVPIVGIADDGANGSGIAEVQCQVEGGDWKLLAGRVDNGKYAFTDSVVIATGEQKTITLQAIDRVGNKSDKWQYTVSVASNIPIITVEVLAPTPSENLISKDNGTLCYLKGITDIRLYAELPNANGGEKLVVEVVRLNENGQSKVALDDFFADPNAVKALTIKPDSSGKDASKFTIKDGVADGEYRITAKQNKHSKTVKLIIDNTPPKVESRVPFYDPASEVYKFTSLQKFYGTITDGSSGSGVKSITAKIDGADHELIRTGGAWKSKEAPSLNEGMHTLVLNYEDNLGNKGSSSEISFVYDDADPVLSEITVNSETSAQVLVGVDTTGKILKNIEIKGNVQDNVDMKFVRVSIGKPDGTYKKDFPVISIPGSTETSWTQTITKDDLKNSSVYVGGPYIITITAEDAAGRRTIQTRSVEIDSEKPKVTVEYPQVINKTITIKGTSSDNVALQFVKIVKKDGSELIGVSESSGDDPNKAEFSGTKAYNWSFKLDTTKYTDNQDLTLKAIAKDKAGLDVEKEFTLKINQDSDRPRIVITNANKDPDKADTYTLTNGRTLYGSIQDDDGAVKELKISKDGGRTYESVTNIGGGWQYAFDKDGTYTITFKATDSIGTVFPSPSGTPPAEKAPYVYYEQEAPANGINTFNLVVDNTEPECKSIQFTRKDDYSGLEALKQNAKFKAEKIYVQIKAFDANRIKAVKLAMKDKTVQATKKSASGTEEIWQAVFDFSAAGLEGTNALNITLIDNAGKKAERSTSLIIDHTPPTASIDYPKEDSPQSGKITISGMVKDVKDSNGEEHMGSGVNPQGTKWLIVPKANGVPTATTTGWHDMKTSTVANWNFEYNFTTAIGTTEAACENYGTKTGDYYTIPVYVLTEDTVGNKAVTTFSVLYNPDGTKPIVHVLSPTKDAIVGGTIQIFGSSTVAVGTPDHIGEVYIQFSKTGTFDQSNCTFNGKNWWNNEAGVLVPGTNSPTGGGASWRMTVNETGELNPPGSTEKWNLWFRLRAKNKEVGVTGAWSAPIKIAVDKSAPTIGSPTEIQLESMAGGNNKVYVPNMWISKDLKLTGSLHDESGIKELMITGDLEGGIPIGLAEALNTGWICEDTHNKPTGAGVTAKNYLLNLPLDLDKLTQDAKNNKAFKVKIRIVEDTNKNLSADREFTFRYDIENPVGDFGTLLYTSNAEFGVNSITDSNLVENLGGSHTGKKMLVGNTVVTPTGINGHTVSFTPAITAGRHNYIVFAPDTIVKDNTWTIRGVANDDGSGINEVVAWLNVSNTATQKITCKAGDPTNKILRQLGGQCTWEAQLTLPADFPDGKGTVHYEIKDASGNTTGEKTAEILVRRKPIQVSKITLETKYGTDGVTYDGAPNMKQDSELNATGTVETKDFAFKSITDSKIKVEFSGGEGTVQYRLKYGGTALEGHDLRQIGNTETITLSKADLEKIKNSVGEVPKELVLELWDAAKGYTQGTDSCNAIVTIKTLFNALDDKSPVVVIHDFHWNSEDDNSLFENSKEKGHVEIVDTPSVSGKVSIRGIAYDNINITTLTATLPNGTVTATQGTDGTWSSDKKMNNDGCKFVIEKHDVDFRGYYLKWRLDWDTEKTTVGNGKEITVIANDGTNESASSNAAITGEIKEITRTDKRYATHDSFVNAKPNQFIAFKDGEKLYATHIRSVNGNTIELNEDVPKELTTALLYSYTANKTKIMVNVVPYITKLGTFLSDAAGTEFARSALGYYSVYTGEMIKLYGFNLTKKPVVTFAGNSLTVGNKVTNDGEPYYPITVPNAAQSGQLTVTVGGIEATNNLNKNPAFKEEPKKGIEITKYAYNSCANAANKKLNDDLQLYVWKVDAFHSSIAKDITSPRLKIAADGRWYMSYGEGIPSMVVNKNGTKTSIDYSYNKFHNTAVAYDEAGNIYALATNTDRINDTSAKFSFYSREVSKKDGNTSYTSNWTGKSRLEPVYNTVNGTGIYNINRVKRPKMVAAGNTNEAKIYMAYFDSNHSDNPVKFRYGTVMSDNTFTGGLKDGGNNSTASDCHIIANKNTEYKGGDYAAVGVTKRGVAVVAWYDAAARRLVYSWNSNPETPQTSTTTTDNTWQKNAQVIDNQYAGWYVDLVVDENDGIHIAYYNNAKGDLKYAYLSQYNKAAKVVTVDSYLSVGTQITINTRKEGDNIVPYISYYAPAFTQTASSVKVAWRTDFTNLKPGAGKDDKDIGTDDSFTGKWEVMTVSMAGHIPNDDIIANGVPTGTINGWNGAIVLGFMTDDGYKKAVLTK</sequence>
<dbReference type="RefSeq" id="WP_148884560.1">
    <property type="nucleotide sequence ID" value="NZ_CP042817.1"/>
</dbReference>
<dbReference type="Proteomes" id="UP000323594">
    <property type="component" value="Chromosome"/>
</dbReference>
<protein>
    <recommendedName>
        <fullName evidence="2">Ig-like domain-containing protein</fullName>
    </recommendedName>
</protein>
<feature type="signal peptide" evidence="1">
    <location>
        <begin position="1"/>
        <end position="26"/>
    </location>
</feature>
<gene>
    <name evidence="3" type="ORF">FUT82_10250</name>
</gene>
<evidence type="ECO:0000313" key="3">
    <source>
        <dbReference type="EMBL" id="QEJ98340.1"/>
    </source>
</evidence>
<dbReference type="InterPro" id="IPR022038">
    <property type="entry name" value="Ig-like_bact"/>
</dbReference>
<evidence type="ECO:0000256" key="1">
    <source>
        <dbReference type="SAM" id="SignalP"/>
    </source>
</evidence>
<name>A0AAE6M7Y1_TREPH</name>
<dbReference type="Gene3D" id="2.60.40.10">
    <property type="entry name" value="Immunoglobulins"/>
    <property type="match status" value="3"/>
</dbReference>
<evidence type="ECO:0000313" key="4">
    <source>
        <dbReference type="Proteomes" id="UP000323594"/>
    </source>
</evidence>
<evidence type="ECO:0000259" key="2">
    <source>
        <dbReference type="Pfam" id="PF12245"/>
    </source>
</evidence>
<feature type="domain" description="Ig-like" evidence="2">
    <location>
        <begin position="51"/>
        <end position="153"/>
    </location>
</feature>
<keyword evidence="1" id="KW-0732">Signal</keyword>